<keyword evidence="2" id="KW-1133">Transmembrane helix</keyword>
<name>A0AAD3DZU5_9CHLO</name>
<feature type="domain" description="EF-hand" evidence="3">
    <location>
        <begin position="52"/>
        <end position="87"/>
    </location>
</feature>
<keyword evidence="2" id="KW-0472">Membrane</keyword>
<sequence>MQTKVYPSPQKDLGPPSSHNLRQEPVLNTEMADSRECGVERTSSNVSSSSELPRSEFHLLLDFLDTDANGMISALELANFVDSLLGTQDHERPEGSIIFEAVLTAAIRHAAQTDDDAPSNNHWGPKPCQAPPPPPPPPTTTQAIPALRAQPSSEQPTAAAAPGAQRWSSGRGGGGSTAKAGGMGGGTAGTTASLNHQQSSRVGEVAGREVQSYGSQCFLPMDAVQRCFEGLLADTELWVELAGRYSILTTCLFRQLLMYAGGRLERTFSLGGFARSWVAFNTLPLWLPFRRLWATSPTLLPVYLHQITKLHSQLGAVGLRGVLLGRQGGQAGQRRGHVVLLWLTMAQFVATYVPLVAFFAAHGIPNMWRTHSAVDFFHANPLAQQLSVFGSVLPWAVLQFLTSSGALKLNCRDFVSLKDQCKAVFLLGDVSSQFEGYPGLTLRQVMDDIKRQVVQTLNRSHFRRLNALMPLLFSIALELFRKLVRVFLVHNWVASERLARVVVPFEVYGLLYNIWFAYSESADCTAYLYQLKKTCAVFKTLLTKEEALSQSLPWLNNHSPRNLLMWARLRRYYQSPNCLELRWIEMHLTLVVLAAVAVTAVLIVTFVQKTLLRFTAENADLQMFVAWVIPPFMYLIAGLVIDVIFSASTGQQYHDGITTLSAGGVAIADRLNSAAELTAPGLEGEGGEGQQSGEGGVAASPPAPATLRWRPAERFRLSPWERSRLRECQEIIRSVVSYIQFNPEYITLFGVPIDTQLRNTLASVAVTLAGAGVSAFLALLLQK</sequence>
<feature type="compositionally biased region" description="Gly residues" evidence="1">
    <location>
        <begin position="683"/>
        <end position="696"/>
    </location>
</feature>
<dbReference type="InterPro" id="IPR002048">
    <property type="entry name" value="EF_hand_dom"/>
</dbReference>
<accession>A0AAD3DZU5</accession>
<keyword evidence="5" id="KW-1185">Reference proteome</keyword>
<protein>
    <recommendedName>
        <fullName evidence="3">EF-hand domain-containing protein</fullName>
    </recommendedName>
</protein>
<organism evidence="4 5">
    <name type="scientific">Astrephomene gubernaculifera</name>
    <dbReference type="NCBI Taxonomy" id="47775"/>
    <lineage>
        <taxon>Eukaryota</taxon>
        <taxon>Viridiplantae</taxon>
        <taxon>Chlorophyta</taxon>
        <taxon>core chlorophytes</taxon>
        <taxon>Chlorophyceae</taxon>
        <taxon>CS clade</taxon>
        <taxon>Chlamydomonadales</taxon>
        <taxon>Astrephomenaceae</taxon>
        <taxon>Astrephomene</taxon>
    </lineage>
</organism>
<feature type="region of interest" description="Disordered" evidence="1">
    <location>
        <begin position="1"/>
        <end position="25"/>
    </location>
</feature>
<feature type="compositionally biased region" description="Pro residues" evidence="1">
    <location>
        <begin position="128"/>
        <end position="139"/>
    </location>
</feature>
<feature type="transmembrane region" description="Helical" evidence="2">
    <location>
        <begin position="624"/>
        <end position="645"/>
    </location>
</feature>
<feature type="transmembrane region" description="Helical" evidence="2">
    <location>
        <begin position="590"/>
        <end position="612"/>
    </location>
</feature>
<feature type="transmembrane region" description="Helical" evidence="2">
    <location>
        <begin position="339"/>
        <end position="362"/>
    </location>
</feature>
<feature type="transmembrane region" description="Helical" evidence="2">
    <location>
        <begin position="761"/>
        <end position="781"/>
    </location>
</feature>
<feature type="region of interest" description="Disordered" evidence="1">
    <location>
        <begin position="679"/>
        <end position="703"/>
    </location>
</feature>
<reference evidence="4 5" key="1">
    <citation type="journal article" date="2021" name="Sci. Rep.">
        <title>Genome sequencing of the multicellular alga Astrephomene provides insights into convergent evolution of germ-soma differentiation.</title>
        <authorList>
            <person name="Yamashita S."/>
            <person name="Yamamoto K."/>
            <person name="Matsuzaki R."/>
            <person name="Suzuki S."/>
            <person name="Yamaguchi H."/>
            <person name="Hirooka S."/>
            <person name="Minakuchi Y."/>
            <person name="Miyagishima S."/>
            <person name="Kawachi M."/>
            <person name="Toyoda A."/>
            <person name="Nozaki H."/>
        </authorList>
    </citation>
    <scope>NUCLEOTIDE SEQUENCE [LARGE SCALE GENOMIC DNA]</scope>
    <source>
        <strain evidence="4 5">NIES-4017</strain>
    </source>
</reference>
<evidence type="ECO:0000313" key="4">
    <source>
        <dbReference type="EMBL" id="GFR51115.1"/>
    </source>
</evidence>
<dbReference type="InterPro" id="IPR018247">
    <property type="entry name" value="EF_Hand_1_Ca_BS"/>
</dbReference>
<comment type="caution">
    <text evidence="4">The sequence shown here is derived from an EMBL/GenBank/DDBJ whole genome shotgun (WGS) entry which is preliminary data.</text>
</comment>
<gene>
    <name evidence="4" type="ORF">Agub_g13464</name>
</gene>
<evidence type="ECO:0000256" key="1">
    <source>
        <dbReference type="SAM" id="MobiDB-lite"/>
    </source>
</evidence>
<dbReference type="PROSITE" id="PS00018">
    <property type="entry name" value="EF_HAND_1"/>
    <property type="match status" value="1"/>
</dbReference>
<dbReference type="PROSITE" id="PS50222">
    <property type="entry name" value="EF_HAND_2"/>
    <property type="match status" value="1"/>
</dbReference>
<dbReference type="Proteomes" id="UP001054857">
    <property type="component" value="Unassembled WGS sequence"/>
</dbReference>
<feature type="compositionally biased region" description="Gly residues" evidence="1">
    <location>
        <begin position="170"/>
        <end position="188"/>
    </location>
</feature>
<proteinExistence type="predicted"/>
<evidence type="ECO:0000313" key="5">
    <source>
        <dbReference type="Proteomes" id="UP001054857"/>
    </source>
</evidence>
<evidence type="ECO:0000259" key="3">
    <source>
        <dbReference type="PROSITE" id="PS50222"/>
    </source>
</evidence>
<feature type="region of interest" description="Disordered" evidence="1">
    <location>
        <begin position="113"/>
        <end position="206"/>
    </location>
</feature>
<keyword evidence="2" id="KW-0812">Transmembrane</keyword>
<dbReference type="EMBL" id="BMAR01000046">
    <property type="protein sequence ID" value="GFR51115.1"/>
    <property type="molecule type" value="Genomic_DNA"/>
</dbReference>
<dbReference type="GO" id="GO:0005509">
    <property type="term" value="F:calcium ion binding"/>
    <property type="evidence" value="ECO:0007669"/>
    <property type="project" value="InterPro"/>
</dbReference>
<evidence type="ECO:0000256" key="2">
    <source>
        <dbReference type="SAM" id="Phobius"/>
    </source>
</evidence>
<dbReference type="AlphaFoldDB" id="A0AAD3DZU5"/>